<reference evidence="2" key="1">
    <citation type="submission" date="2023-03" db="EMBL/GenBank/DDBJ databases">
        <title>Bacterial isolates from washroom surfaces on a university campus.</title>
        <authorList>
            <person name="Holman D.B."/>
            <person name="Gzyl K.E."/>
            <person name="Taheri A.E."/>
        </authorList>
    </citation>
    <scope>NUCLEOTIDE SEQUENCE</scope>
    <source>
        <strain evidence="2">RD03</strain>
    </source>
</reference>
<evidence type="ECO:0000313" key="2">
    <source>
        <dbReference type="EMBL" id="MDH5164536.1"/>
    </source>
</evidence>
<feature type="signal peptide" evidence="1">
    <location>
        <begin position="1"/>
        <end position="26"/>
    </location>
</feature>
<evidence type="ECO:0008006" key="4">
    <source>
        <dbReference type="Google" id="ProtNLM"/>
    </source>
</evidence>
<keyword evidence="1" id="KW-0732">Signal</keyword>
<name>A0AAW6T6S1_9BACI</name>
<dbReference type="EMBL" id="JAROYP010000036">
    <property type="protein sequence ID" value="MDH5164536.1"/>
    <property type="molecule type" value="Genomic_DNA"/>
</dbReference>
<organism evidence="2 3">
    <name type="scientific">Heyndrickxia oleronia</name>
    <dbReference type="NCBI Taxonomy" id="38875"/>
    <lineage>
        <taxon>Bacteria</taxon>
        <taxon>Bacillati</taxon>
        <taxon>Bacillota</taxon>
        <taxon>Bacilli</taxon>
        <taxon>Bacillales</taxon>
        <taxon>Bacillaceae</taxon>
        <taxon>Heyndrickxia</taxon>
    </lineage>
</organism>
<dbReference type="Proteomes" id="UP001159179">
    <property type="component" value="Unassembled WGS sequence"/>
</dbReference>
<dbReference type="RefSeq" id="WP_280619234.1">
    <property type="nucleotide sequence ID" value="NZ_JAROYP010000036.1"/>
</dbReference>
<sequence>MKKLFLIVASLLLTLVIFAPMTNVKAVENDDDSQEVTTISIPIYESPDNNFRAAKKEIAKANFHVDSSNRIVYEVVMNKGYTFESFSGLIMVTDLTSGLSQGRFTISGKSGSVQIAKLKNHQFYASISGAVKAKNGFGYSFDGAHLRWIYK</sequence>
<feature type="chain" id="PRO_5043532262" description="DUF4430 domain-containing protein" evidence="1">
    <location>
        <begin position="27"/>
        <end position="151"/>
    </location>
</feature>
<dbReference type="AlphaFoldDB" id="A0AAW6T6S1"/>
<evidence type="ECO:0000313" key="3">
    <source>
        <dbReference type="Proteomes" id="UP001159179"/>
    </source>
</evidence>
<comment type="caution">
    <text evidence="2">The sequence shown here is derived from an EMBL/GenBank/DDBJ whole genome shotgun (WGS) entry which is preliminary data.</text>
</comment>
<accession>A0AAW6T6S1</accession>
<protein>
    <recommendedName>
        <fullName evidence="4">DUF4430 domain-containing protein</fullName>
    </recommendedName>
</protein>
<proteinExistence type="predicted"/>
<evidence type="ECO:0000256" key="1">
    <source>
        <dbReference type="SAM" id="SignalP"/>
    </source>
</evidence>
<gene>
    <name evidence="2" type="ORF">P5X88_26800</name>
</gene>